<name>A0AA42C8T8_9BACT</name>
<evidence type="ECO:0000256" key="1">
    <source>
        <dbReference type="SAM" id="SignalP"/>
    </source>
</evidence>
<feature type="signal peptide" evidence="1">
    <location>
        <begin position="1"/>
        <end position="25"/>
    </location>
</feature>
<feature type="chain" id="PRO_5041260220" evidence="1">
    <location>
        <begin position="26"/>
        <end position="376"/>
    </location>
</feature>
<dbReference type="GO" id="GO:0030246">
    <property type="term" value="F:carbohydrate binding"/>
    <property type="evidence" value="ECO:0007669"/>
    <property type="project" value="InterPro"/>
</dbReference>
<protein>
    <submittedName>
        <fullName evidence="3">DUF4382 domain-containing protein</fullName>
    </submittedName>
</protein>
<feature type="domain" description="DUF4382" evidence="2">
    <location>
        <begin position="36"/>
        <end position="178"/>
    </location>
</feature>
<organism evidence="3 4">
    <name type="scientific">Gaoshiqia sediminis</name>
    <dbReference type="NCBI Taxonomy" id="2986998"/>
    <lineage>
        <taxon>Bacteria</taxon>
        <taxon>Pseudomonadati</taxon>
        <taxon>Bacteroidota</taxon>
        <taxon>Bacteroidia</taxon>
        <taxon>Marinilabiliales</taxon>
        <taxon>Prolixibacteraceae</taxon>
        <taxon>Gaoshiqia</taxon>
    </lineage>
</organism>
<dbReference type="Pfam" id="PF13620">
    <property type="entry name" value="CarboxypepD_reg"/>
    <property type="match status" value="2"/>
</dbReference>
<proteinExistence type="predicted"/>
<dbReference type="AlphaFoldDB" id="A0AA42C8T8"/>
<evidence type="ECO:0000313" key="4">
    <source>
        <dbReference type="Proteomes" id="UP001163821"/>
    </source>
</evidence>
<accession>A0AA42C8T8</accession>
<gene>
    <name evidence="3" type="ORF">N2K84_00895</name>
</gene>
<dbReference type="Pfam" id="PF14321">
    <property type="entry name" value="DUF4382"/>
    <property type="match status" value="1"/>
</dbReference>
<dbReference type="PROSITE" id="PS51257">
    <property type="entry name" value="PROKAR_LIPOPROTEIN"/>
    <property type="match status" value="1"/>
</dbReference>
<dbReference type="SUPFAM" id="SSF49452">
    <property type="entry name" value="Starch-binding domain-like"/>
    <property type="match status" value="2"/>
</dbReference>
<dbReference type="InterPro" id="IPR025491">
    <property type="entry name" value="DUF4382"/>
</dbReference>
<dbReference type="Proteomes" id="UP001163821">
    <property type="component" value="Unassembled WGS sequence"/>
</dbReference>
<dbReference type="EMBL" id="JAPAAF010000001">
    <property type="protein sequence ID" value="MCW0481265.1"/>
    <property type="molecule type" value="Genomic_DNA"/>
</dbReference>
<dbReference type="RefSeq" id="WP_282589869.1">
    <property type="nucleotide sequence ID" value="NZ_JAPAAF010000001.1"/>
</dbReference>
<sequence length="376" mass="39644">MMKAKMKTISMLFLGLLALAFTACNNDEANSQNDGKTTVRFLLTDAPFPFEWVEEANVTIDRVEIRRVGDGEDDGSPFTGFDLEGETTFNLLDLQNGVTAGLGKMELEAGSYDEIRLHVVNANIKLTDGTLMDLKIPSGSSSGLKIKIEGDLNVTFGGFATVLIDFDVSRSFVMQGNANTPAGIKGFIFKPVIRASVTDNTGWIEGQVMADGEALVDSLVNIIHGDDTLTAKTGEEGFYKVMGLPAGTYKVNCEIAGFEKFEQEAAVSVGLGTTVNISFIFPGNIGGVVSTGETLLKDITVSVFATPAEGEEPATTPLATAVSAENGSYLVEGLAPATYIVKCQAEGYTPFVQAGVAVTAKDTTTVNIALVAAAGE</sequence>
<dbReference type="InterPro" id="IPR013784">
    <property type="entry name" value="Carb-bd-like_fold"/>
</dbReference>
<dbReference type="Gene3D" id="2.60.40.1120">
    <property type="entry name" value="Carboxypeptidase-like, regulatory domain"/>
    <property type="match status" value="2"/>
</dbReference>
<evidence type="ECO:0000313" key="3">
    <source>
        <dbReference type="EMBL" id="MCW0481265.1"/>
    </source>
</evidence>
<evidence type="ECO:0000259" key="2">
    <source>
        <dbReference type="Pfam" id="PF14321"/>
    </source>
</evidence>
<keyword evidence="1" id="KW-0732">Signal</keyword>
<comment type="caution">
    <text evidence="3">The sequence shown here is derived from an EMBL/GenBank/DDBJ whole genome shotgun (WGS) entry which is preliminary data.</text>
</comment>
<keyword evidence="4" id="KW-1185">Reference proteome</keyword>
<reference evidence="3" key="1">
    <citation type="submission" date="2022-10" db="EMBL/GenBank/DDBJ databases">
        <title>Gaoshiqiia sediminis gen. nov., sp. nov., isolated from coastal sediment.</title>
        <authorList>
            <person name="Yu W.X."/>
            <person name="Mu D.S."/>
            <person name="Du J.Z."/>
            <person name="Liang Y.Q."/>
        </authorList>
    </citation>
    <scope>NUCLEOTIDE SEQUENCE</scope>
    <source>
        <strain evidence="3">A06</strain>
    </source>
</reference>